<reference evidence="9" key="1">
    <citation type="submission" date="2018-12" db="EMBL/GenBank/DDBJ databases">
        <title>Tengunoibacter tsumagoiensis gen. nov., sp. nov., Dictyobacter kobayashii sp. nov., D. alpinus sp. nov., and D. joshuensis sp. nov. and description of Dictyobacteraceae fam. nov. within the order Ktedonobacterales isolated from Tengu-no-mugimeshi.</title>
        <authorList>
            <person name="Wang C.M."/>
            <person name="Zheng Y."/>
            <person name="Sakai Y."/>
            <person name="Toyoda A."/>
            <person name="Minakuchi Y."/>
            <person name="Abe K."/>
            <person name="Yokota A."/>
            <person name="Yabe S."/>
        </authorList>
    </citation>
    <scope>NUCLEOTIDE SEQUENCE [LARGE SCALE GENOMIC DNA]</scope>
    <source>
        <strain evidence="9">S-27</strain>
    </source>
</reference>
<dbReference type="Proteomes" id="UP000287224">
    <property type="component" value="Unassembled WGS sequence"/>
</dbReference>
<dbReference type="InterPro" id="IPR039425">
    <property type="entry name" value="RNA_pol_sigma-70-like"/>
</dbReference>
<protein>
    <submittedName>
        <fullName evidence="8">RNA polymerase subunit sigma-24</fullName>
    </submittedName>
</protein>
<comment type="similarity">
    <text evidence="1">Belongs to the sigma-70 factor family. ECF subfamily.</text>
</comment>
<dbReference type="Pfam" id="PF08281">
    <property type="entry name" value="Sigma70_r4_2"/>
    <property type="match status" value="1"/>
</dbReference>
<evidence type="ECO:0000256" key="3">
    <source>
        <dbReference type="ARBA" id="ARBA00023082"/>
    </source>
</evidence>
<evidence type="ECO:0000256" key="1">
    <source>
        <dbReference type="ARBA" id="ARBA00010641"/>
    </source>
</evidence>
<gene>
    <name evidence="8" type="ORF">KDAU_51730</name>
</gene>
<organism evidence="8 9">
    <name type="scientific">Dictyobacter aurantiacus</name>
    <dbReference type="NCBI Taxonomy" id="1936993"/>
    <lineage>
        <taxon>Bacteria</taxon>
        <taxon>Bacillati</taxon>
        <taxon>Chloroflexota</taxon>
        <taxon>Ktedonobacteria</taxon>
        <taxon>Ktedonobacterales</taxon>
        <taxon>Dictyobacteraceae</taxon>
        <taxon>Dictyobacter</taxon>
    </lineage>
</organism>
<name>A0A401ZLZ7_9CHLR</name>
<dbReference type="InterPro" id="IPR013325">
    <property type="entry name" value="RNA_pol_sigma_r2"/>
</dbReference>
<keyword evidence="4" id="KW-0238">DNA-binding</keyword>
<keyword evidence="2" id="KW-0805">Transcription regulation</keyword>
<dbReference type="AlphaFoldDB" id="A0A401ZLZ7"/>
<evidence type="ECO:0000259" key="6">
    <source>
        <dbReference type="Pfam" id="PF04542"/>
    </source>
</evidence>
<dbReference type="NCBIfam" id="TIGR02937">
    <property type="entry name" value="sigma70-ECF"/>
    <property type="match status" value="1"/>
</dbReference>
<evidence type="ECO:0000313" key="9">
    <source>
        <dbReference type="Proteomes" id="UP000287224"/>
    </source>
</evidence>
<accession>A0A401ZLZ7</accession>
<feature type="domain" description="RNA polymerase sigma-70 region 2" evidence="6">
    <location>
        <begin position="39"/>
        <end position="106"/>
    </location>
</feature>
<keyword evidence="9" id="KW-1185">Reference proteome</keyword>
<proteinExistence type="inferred from homology"/>
<dbReference type="GO" id="GO:0003677">
    <property type="term" value="F:DNA binding"/>
    <property type="evidence" value="ECO:0007669"/>
    <property type="project" value="UniProtKB-KW"/>
</dbReference>
<evidence type="ECO:0000256" key="5">
    <source>
        <dbReference type="ARBA" id="ARBA00023163"/>
    </source>
</evidence>
<dbReference type="InterPro" id="IPR036388">
    <property type="entry name" value="WH-like_DNA-bd_sf"/>
</dbReference>
<evidence type="ECO:0000256" key="2">
    <source>
        <dbReference type="ARBA" id="ARBA00023015"/>
    </source>
</evidence>
<dbReference type="Gene3D" id="1.10.1740.10">
    <property type="match status" value="1"/>
</dbReference>
<dbReference type="InterPro" id="IPR007627">
    <property type="entry name" value="RNA_pol_sigma70_r2"/>
</dbReference>
<keyword evidence="5" id="KW-0804">Transcription</keyword>
<dbReference type="SUPFAM" id="SSF88659">
    <property type="entry name" value="Sigma3 and sigma4 domains of RNA polymerase sigma factors"/>
    <property type="match status" value="1"/>
</dbReference>
<evidence type="ECO:0000313" key="8">
    <source>
        <dbReference type="EMBL" id="GCE07844.1"/>
    </source>
</evidence>
<evidence type="ECO:0000256" key="4">
    <source>
        <dbReference type="ARBA" id="ARBA00023125"/>
    </source>
</evidence>
<dbReference type="EMBL" id="BIFQ01000002">
    <property type="protein sequence ID" value="GCE07844.1"/>
    <property type="molecule type" value="Genomic_DNA"/>
</dbReference>
<evidence type="ECO:0000259" key="7">
    <source>
        <dbReference type="Pfam" id="PF08281"/>
    </source>
</evidence>
<dbReference type="CDD" id="cd06171">
    <property type="entry name" value="Sigma70_r4"/>
    <property type="match status" value="1"/>
</dbReference>
<dbReference type="InterPro" id="IPR014284">
    <property type="entry name" value="RNA_pol_sigma-70_dom"/>
</dbReference>
<sequence length="218" mass="25220">MSSAFLEEKDCLVSSGMEVPDAVLARQVLDGDQQAFATIVQRYQRALFNFIYQQIGNYDQAWDVLQNVFICFFTSLPRLDNDRAFKSWLFHVARNKCIDEIRHQQRNALPFSRVETYGEDNDDQEALLDVIDVALLPDAIAEKREMQDFMRKAIGTLPPKFRDVVWLRYVSKPSFGEIGEALNMPESTAKTYFYRATRLMRQQLGTSDYISDALHPSR</sequence>
<dbReference type="RefSeq" id="WP_126599960.1">
    <property type="nucleotide sequence ID" value="NZ_BIFQ01000002.1"/>
</dbReference>
<feature type="domain" description="RNA polymerase sigma factor 70 region 4 type 2" evidence="7">
    <location>
        <begin position="151"/>
        <end position="196"/>
    </location>
</feature>
<dbReference type="GO" id="GO:0016987">
    <property type="term" value="F:sigma factor activity"/>
    <property type="evidence" value="ECO:0007669"/>
    <property type="project" value="UniProtKB-KW"/>
</dbReference>
<dbReference type="PANTHER" id="PTHR43133">
    <property type="entry name" value="RNA POLYMERASE ECF-TYPE SIGMA FACTO"/>
    <property type="match status" value="1"/>
</dbReference>
<dbReference type="InterPro" id="IPR013324">
    <property type="entry name" value="RNA_pol_sigma_r3/r4-like"/>
</dbReference>
<dbReference type="OrthoDB" id="273082at2"/>
<dbReference type="InterPro" id="IPR013249">
    <property type="entry name" value="RNA_pol_sigma70_r4_t2"/>
</dbReference>
<comment type="caution">
    <text evidence="8">The sequence shown here is derived from an EMBL/GenBank/DDBJ whole genome shotgun (WGS) entry which is preliminary data.</text>
</comment>
<dbReference type="Gene3D" id="1.10.10.10">
    <property type="entry name" value="Winged helix-like DNA-binding domain superfamily/Winged helix DNA-binding domain"/>
    <property type="match status" value="1"/>
</dbReference>
<keyword evidence="3" id="KW-0731">Sigma factor</keyword>
<dbReference type="Pfam" id="PF04542">
    <property type="entry name" value="Sigma70_r2"/>
    <property type="match status" value="1"/>
</dbReference>
<dbReference type="SUPFAM" id="SSF88946">
    <property type="entry name" value="Sigma2 domain of RNA polymerase sigma factors"/>
    <property type="match status" value="1"/>
</dbReference>
<dbReference type="PANTHER" id="PTHR43133:SF8">
    <property type="entry name" value="RNA POLYMERASE SIGMA FACTOR HI_1459-RELATED"/>
    <property type="match status" value="1"/>
</dbReference>
<dbReference type="GO" id="GO:0006352">
    <property type="term" value="P:DNA-templated transcription initiation"/>
    <property type="evidence" value="ECO:0007669"/>
    <property type="project" value="InterPro"/>
</dbReference>